<name>A0A1D8IPK3_9GAMM</name>
<feature type="active site" evidence="2">
    <location>
        <position position="20"/>
    </location>
</feature>
<dbReference type="GO" id="GO:0016094">
    <property type="term" value="P:polyprenol biosynthetic process"/>
    <property type="evidence" value="ECO:0007669"/>
    <property type="project" value="TreeGrafter"/>
</dbReference>
<dbReference type="InterPro" id="IPR001441">
    <property type="entry name" value="UPP_synth-like"/>
</dbReference>
<evidence type="ECO:0000256" key="2">
    <source>
        <dbReference type="HAMAP-Rule" id="MF_01139"/>
    </source>
</evidence>
<dbReference type="PROSITE" id="PS01066">
    <property type="entry name" value="UPP_SYNTHASE"/>
    <property type="match status" value="1"/>
</dbReference>
<reference evidence="4" key="1">
    <citation type="submission" date="2016-09" db="EMBL/GenBank/DDBJ databases">
        <title>Acidihalobacter prosperus F5.</title>
        <authorList>
            <person name="Khaleque H.N."/>
            <person name="Ramsay J.P."/>
            <person name="Kaksonen A.H."/>
            <person name="Boxall N.J."/>
            <person name="Watkin E.L.J."/>
        </authorList>
    </citation>
    <scope>NUCLEOTIDE SEQUENCE [LARGE SCALE GENOMIC DNA]</scope>
    <source>
        <strain evidence="4">F5</strain>
    </source>
</reference>
<feature type="binding site" evidence="2">
    <location>
        <begin position="189"/>
        <end position="191"/>
    </location>
    <ligand>
        <name>substrate</name>
    </ligand>
</feature>
<dbReference type="InterPro" id="IPR018520">
    <property type="entry name" value="UPP_synth-like_CS"/>
</dbReference>
<dbReference type="FunFam" id="3.40.1180.10:FF:000001">
    <property type="entry name" value="(2E,6E)-farnesyl-diphosphate-specific ditrans,polycis-undecaprenyl-diphosphate synthase"/>
    <property type="match status" value="1"/>
</dbReference>
<comment type="similarity">
    <text evidence="2">Belongs to the UPP synthase family.</text>
</comment>
<dbReference type="RefSeq" id="WP_070078730.1">
    <property type="nucleotide sequence ID" value="NZ_CP017415.1"/>
</dbReference>
<dbReference type="KEGG" id="aprs:BI364_10710"/>
<feature type="active site" description="Proton acceptor" evidence="2">
    <location>
        <position position="68"/>
    </location>
</feature>
<comment type="subunit">
    <text evidence="2">Homodimer.</text>
</comment>
<sequence length="243" mass="27445">MQTDNASKAPVPKHLAIVMDGNGRWARSRHLPRTEGHRRGVNSARAVIEACAQRGVEVLTLFAFSSENWRRPESEVSALMELFITALRREIGTLAAKGIRMRFIGAREAFTVRLQAAMTEAEVRTRDNHVMTLVVAVNYGGRWDITQAAEHMKLEEVAQESHETALASGLATAGLPDPDLFIRTGGERRLSNFLLWQLAYTELYFTDVLWPDFDVAELDQAFVDYGRRQRRFGRTGEQVESRV</sequence>
<dbReference type="PANTHER" id="PTHR10291:SF0">
    <property type="entry name" value="DEHYDRODOLICHYL DIPHOSPHATE SYNTHASE 2"/>
    <property type="match status" value="1"/>
</dbReference>
<dbReference type="PANTHER" id="PTHR10291">
    <property type="entry name" value="DEHYDRODOLICHYL DIPHOSPHATE SYNTHASE FAMILY MEMBER"/>
    <property type="match status" value="1"/>
</dbReference>
<dbReference type="Pfam" id="PF01255">
    <property type="entry name" value="Prenyltransf"/>
    <property type="match status" value="1"/>
</dbReference>
<dbReference type="AlphaFoldDB" id="A0A1D8IPK3"/>
<organism evidence="3 4">
    <name type="scientific">Acidihalobacter yilgarnensis</name>
    <dbReference type="NCBI Taxonomy" id="2819280"/>
    <lineage>
        <taxon>Bacteria</taxon>
        <taxon>Pseudomonadati</taxon>
        <taxon>Pseudomonadota</taxon>
        <taxon>Gammaproteobacteria</taxon>
        <taxon>Chromatiales</taxon>
        <taxon>Ectothiorhodospiraceae</taxon>
        <taxon>Acidihalobacter</taxon>
    </lineage>
</organism>
<dbReference type="NCBIfam" id="TIGR00055">
    <property type="entry name" value="uppS"/>
    <property type="match status" value="1"/>
</dbReference>
<dbReference type="GO" id="GO:0005829">
    <property type="term" value="C:cytosol"/>
    <property type="evidence" value="ECO:0007669"/>
    <property type="project" value="TreeGrafter"/>
</dbReference>
<dbReference type="EC" id="2.5.1.31" evidence="2"/>
<feature type="binding site" evidence="2">
    <location>
        <begin position="21"/>
        <end position="24"/>
    </location>
    <ligand>
        <name>substrate</name>
    </ligand>
</feature>
<feature type="binding site" evidence="2">
    <location>
        <position position="33"/>
    </location>
    <ligand>
        <name>substrate</name>
    </ligand>
</feature>
<keyword evidence="2" id="KW-0479">Metal-binding</keyword>
<feature type="binding site" evidence="2">
    <location>
        <position position="25"/>
    </location>
    <ligand>
        <name>substrate</name>
    </ligand>
</feature>
<dbReference type="GO" id="GO:0008834">
    <property type="term" value="F:ditrans,polycis-undecaprenyl-diphosphate synthase [(2E,6E)-farnesyl-diphosphate specific] activity"/>
    <property type="evidence" value="ECO:0007669"/>
    <property type="project" value="UniProtKB-UniRule"/>
</dbReference>
<dbReference type="GO" id="GO:0008360">
    <property type="term" value="P:regulation of cell shape"/>
    <property type="evidence" value="ECO:0007669"/>
    <property type="project" value="UniProtKB-KW"/>
</dbReference>
<feature type="binding site" evidence="2">
    <location>
        <begin position="65"/>
        <end position="67"/>
    </location>
    <ligand>
        <name>substrate</name>
    </ligand>
</feature>
<dbReference type="GO" id="GO:0009252">
    <property type="term" value="P:peptidoglycan biosynthetic process"/>
    <property type="evidence" value="ECO:0007669"/>
    <property type="project" value="UniProtKB-UniRule"/>
</dbReference>
<comment type="cofactor">
    <cofactor evidence="2">
        <name>Mg(2+)</name>
        <dbReference type="ChEBI" id="CHEBI:18420"/>
    </cofactor>
    <text evidence="2">Binds 2 magnesium ions per subunit.</text>
</comment>
<evidence type="ECO:0000313" key="4">
    <source>
        <dbReference type="Proteomes" id="UP000095401"/>
    </source>
</evidence>
<keyword evidence="2" id="KW-0573">Peptidoglycan synthesis</keyword>
<evidence type="ECO:0000256" key="1">
    <source>
        <dbReference type="ARBA" id="ARBA00022679"/>
    </source>
</evidence>
<keyword evidence="2" id="KW-0460">Magnesium</keyword>
<dbReference type="CDD" id="cd00475">
    <property type="entry name" value="Cis_IPPS"/>
    <property type="match status" value="1"/>
</dbReference>
<dbReference type="InterPro" id="IPR036424">
    <property type="entry name" value="UPP_synth-like_sf"/>
</dbReference>
<feature type="binding site" evidence="2">
    <location>
        <position position="37"/>
    </location>
    <ligand>
        <name>substrate</name>
    </ligand>
</feature>
<dbReference type="SUPFAM" id="SSF64005">
    <property type="entry name" value="Undecaprenyl diphosphate synthase"/>
    <property type="match status" value="1"/>
</dbReference>
<proteinExistence type="inferred from homology"/>
<feature type="binding site" evidence="2">
    <location>
        <position position="71"/>
    </location>
    <ligand>
        <name>substrate</name>
    </ligand>
</feature>
<evidence type="ECO:0000313" key="3">
    <source>
        <dbReference type="EMBL" id="AOU98369.1"/>
    </source>
</evidence>
<feature type="binding site" evidence="2">
    <location>
        <position position="202"/>
    </location>
    <ligand>
        <name>Mg(2+)</name>
        <dbReference type="ChEBI" id="CHEBI:18420"/>
    </ligand>
</feature>
<dbReference type="EMBL" id="CP017415">
    <property type="protein sequence ID" value="AOU98369.1"/>
    <property type="molecule type" value="Genomic_DNA"/>
</dbReference>
<feature type="binding site" evidence="2">
    <location>
        <position position="69"/>
    </location>
    <ligand>
        <name>substrate</name>
    </ligand>
</feature>
<keyword evidence="2" id="KW-0133">Cell shape</keyword>
<keyword evidence="4" id="KW-1185">Reference proteome</keyword>
<accession>A0A1D8IPK3</accession>
<feature type="binding site" evidence="2">
    <location>
        <position position="20"/>
    </location>
    <ligand>
        <name>Mg(2+)</name>
        <dbReference type="ChEBI" id="CHEBI:18420"/>
    </ligand>
</feature>
<gene>
    <name evidence="2" type="primary">uppS</name>
    <name evidence="3" type="ORF">BI364_10710</name>
</gene>
<comment type="function">
    <text evidence="2">Catalyzes the sequential condensation of isopentenyl diphosphate (IPP) with (2E,6E)-farnesyl diphosphate (E,E-FPP) to yield (2Z,6Z,10Z,14Z,18Z,22Z,26Z,30Z,34E,38E)-undecaprenyl diphosphate (di-trans,octa-cis-UPP). UPP is the precursor of glycosyl carrier lipid in the biosynthesis of bacterial cell wall polysaccharide components such as peptidoglycan and lipopolysaccharide.</text>
</comment>
<feature type="binding site" evidence="2">
    <location>
        <position position="183"/>
    </location>
    <ligand>
        <name>substrate</name>
    </ligand>
</feature>
<dbReference type="GO" id="GO:0000287">
    <property type="term" value="F:magnesium ion binding"/>
    <property type="evidence" value="ECO:0007669"/>
    <property type="project" value="UniProtKB-UniRule"/>
</dbReference>
<dbReference type="HAMAP" id="MF_01139">
    <property type="entry name" value="ISPT"/>
    <property type="match status" value="1"/>
</dbReference>
<keyword evidence="2" id="KW-0961">Cell wall biogenesis/degradation</keyword>
<keyword evidence="1 2" id="KW-0808">Transferase</keyword>
<dbReference type="Gene3D" id="3.40.1180.10">
    <property type="entry name" value="Decaprenyl diphosphate synthase-like"/>
    <property type="match status" value="1"/>
</dbReference>
<dbReference type="Proteomes" id="UP000095401">
    <property type="component" value="Chromosome"/>
</dbReference>
<protein>
    <recommendedName>
        <fullName evidence="2">Ditrans,polycis-undecaprenyl-diphosphate synthase ((2E,6E)-farnesyl-diphosphate specific)</fullName>
        <ecNumber evidence="2">2.5.1.31</ecNumber>
    </recommendedName>
    <alternativeName>
        <fullName evidence="2">Ditrans,polycis-undecaprenylcistransferase</fullName>
    </alternativeName>
    <alternativeName>
        <fullName evidence="2">Undecaprenyl diphosphate synthase</fullName>
        <shortName evidence="2">UDS</shortName>
    </alternativeName>
    <alternativeName>
        <fullName evidence="2">Undecaprenyl pyrophosphate synthase</fullName>
        <shortName evidence="2">UPP synthase</shortName>
    </alternativeName>
</protein>
<dbReference type="GO" id="GO:0071555">
    <property type="term" value="P:cell wall organization"/>
    <property type="evidence" value="ECO:0007669"/>
    <property type="project" value="UniProtKB-KW"/>
</dbReference>
<comment type="catalytic activity">
    <reaction evidence="2">
        <text>8 isopentenyl diphosphate + (2E,6E)-farnesyl diphosphate = di-trans,octa-cis-undecaprenyl diphosphate + 8 diphosphate</text>
        <dbReference type="Rhea" id="RHEA:27551"/>
        <dbReference type="ChEBI" id="CHEBI:33019"/>
        <dbReference type="ChEBI" id="CHEBI:58405"/>
        <dbReference type="ChEBI" id="CHEBI:128769"/>
        <dbReference type="ChEBI" id="CHEBI:175763"/>
        <dbReference type="EC" id="2.5.1.31"/>
    </reaction>
</comment>